<dbReference type="GO" id="GO:0046340">
    <property type="term" value="P:diacylglycerol catabolic process"/>
    <property type="evidence" value="ECO:0007669"/>
    <property type="project" value="TreeGrafter"/>
</dbReference>
<keyword evidence="10" id="KW-1133">Transmembrane helix</keyword>
<evidence type="ECO:0000256" key="2">
    <source>
        <dbReference type="ARBA" id="ARBA00004651"/>
    </source>
</evidence>
<proteinExistence type="predicted"/>
<keyword evidence="8" id="KW-0106">Calcium</keyword>
<dbReference type="HOGENOM" id="CLU_001871_0_0_1"/>
<protein>
    <recommendedName>
        <fullName evidence="14">sn-1-specific diacylglycerol lipase</fullName>
        <ecNumber evidence="14">3.1.1.116</ecNumber>
    </recommendedName>
</protein>
<evidence type="ECO:0000256" key="11">
    <source>
        <dbReference type="ARBA" id="ARBA00023098"/>
    </source>
</evidence>
<comment type="subcellular location">
    <subcellularLocation>
        <location evidence="2">Cell membrane</location>
        <topology evidence="2">Multi-pass membrane protein</topology>
    </subcellularLocation>
</comment>
<organism evidence="18">
    <name type="scientific">Chaetomium thermophilum (strain DSM 1495 / CBS 144.50 / IMI 039719)</name>
    <name type="common">Thermochaetoides thermophila</name>
    <dbReference type="NCBI Taxonomy" id="759272"/>
    <lineage>
        <taxon>Eukaryota</taxon>
        <taxon>Fungi</taxon>
        <taxon>Dikarya</taxon>
        <taxon>Ascomycota</taxon>
        <taxon>Pezizomycotina</taxon>
        <taxon>Sordariomycetes</taxon>
        <taxon>Sordariomycetidae</taxon>
        <taxon>Sordariales</taxon>
        <taxon>Chaetomiaceae</taxon>
        <taxon>Thermochaetoides</taxon>
    </lineage>
</organism>
<evidence type="ECO:0000256" key="12">
    <source>
        <dbReference type="ARBA" id="ARBA00023136"/>
    </source>
</evidence>
<name>G0S0W2_CHATD</name>
<dbReference type="Proteomes" id="UP000008066">
    <property type="component" value="Unassembled WGS sequence"/>
</dbReference>
<dbReference type="EMBL" id="GL988039">
    <property type="protein sequence ID" value="EGS22672.1"/>
    <property type="molecule type" value="Genomic_DNA"/>
</dbReference>
<dbReference type="AlphaFoldDB" id="G0S0W2"/>
<dbReference type="KEGG" id="cthr:CTHT_0011450"/>
<dbReference type="Gene3D" id="3.40.50.1820">
    <property type="entry name" value="alpha/beta hydrolase"/>
    <property type="match status" value="1"/>
</dbReference>
<dbReference type="SUPFAM" id="SSF53474">
    <property type="entry name" value="alpha/beta-Hydrolases"/>
    <property type="match status" value="1"/>
</dbReference>
<dbReference type="GO" id="GO:0046872">
    <property type="term" value="F:metal ion binding"/>
    <property type="evidence" value="ECO:0007669"/>
    <property type="project" value="UniProtKB-KW"/>
</dbReference>
<comment type="catalytic activity">
    <reaction evidence="13">
        <text>a 1,2-diacyl-sn-glycerol + H2O = a 2-acylglycerol + a fatty acid + H(+)</text>
        <dbReference type="Rhea" id="RHEA:33275"/>
        <dbReference type="ChEBI" id="CHEBI:15377"/>
        <dbReference type="ChEBI" id="CHEBI:15378"/>
        <dbReference type="ChEBI" id="CHEBI:17389"/>
        <dbReference type="ChEBI" id="CHEBI:17815"/>
        <dbReference type="ChEBI" id="CHEBI:28868"/>
        <dbReference type="EC" id="3.1.1.116"/>
    </reaction>
    <physiologicalReaction direction="left-to-right" evidence="13">
        <dbReference type="Rhea" id="RHEA:33276"/>
    </physiologicalReaction>
</comment>
<feature type="domain" description="Fungal lipase-type" evidence="16">
    <location>
        <begin position="780"/>
        <end position="954"/>
    </location>
</feature>
<evidence type="ECO:0000256" key="9">
    <source>
        <dbReference type="ARBA" id="ARBA00022963"/>
    </source>
</evidence>
<dbReference type="GO" id="GO:0019369">
    <property type="term" value="P:arachidonate metabolic process"/>
    <property type="evidence" value="ECO:0007669"/>
    <property type="project" value="TreeGrafter"/>
</dbReference>
<dbReference type="GO" id="GO:0016298">
    <property type="term" value="F:lipase activity"/>
    <property type="evidence" value="ECO:0007669"/>
    <property type="project" value="TreeGrafter"/>
</dbReference>
<accession>G0S0W2</accession>
<evidence type="ECO:0000256" key="1">
    <source>
        <dbReference type="ARBA" id="ARBA00001913"/>
    </source>
</evidence>
<sequence>MFIPLLFFSSESNKEDSAMDSGPAPVESLLAVVPTGHRAESKARDPASSTSSDHGDPLLPQRMASLISLATRSTNLAIQLGTRLGGCGLNVAKHTALSTIELSRSVLENILYLAGKDVVSSTESELARAETETTLQKAIEFLHSSLNNAAFWTAAGFNMTSATLSLASETSQFALTTIDRFFGSTDSSRAITSIIALVRREFQNPATGAPGERVSVTDLVMVFCGLAYLQTTCRQLLEEEARAFRTEEVVWDVVVPITALQLDSRANDYSSALSHAPILAALQRRDAHEDETQRADSVLTMELEREIMRALPSNAKVAINRESFAYDIIRVDVISDDQPAVVRPPPGIELVEQSTGLAVTDSARQGASERPGRHTRYVFRRERHHEMRTTSFQQVDGNVNFIDSCELDQSNYTRPSSRLISDREASETFPPFGSDAESKVSSCMPSTLPSSSRDSFVTAISNPSVPCHPSNTSSPGVNRSMSSSTRQGLQTVVRKSPSLLDMNDLSTRFPTSSNKQHALSGTWTVSEGAQHSSYRLDPSSQLSMPYSGDGLSVLSSEGNVENLRRAPVKRSPSVASFVTIRESVRQSTISLAETYSMTEDPRASMLEELDESSWGGKDANAIARTDHRRMKSYTPSIYTLAADAGDASVVSYQGTVARTAFGDDSALDKLKQNGVLDGMFPHNHLVRNITRYMRFASASYGLRFLQFLGIGTKMPPLPSDLRDTHQELRSFAHHTRSNPSDILLSSFVDPNGGSDSSGSTNTGVPLVHYISLDHESKAVVLTCRGTLGFEDVLADMTCDYDDMLWRGRTYKVHKGVHASARRLLYGGDGKVLATLRTALEEFPDYGLVLTGHSLGGAVTTLLGIMLAEPAQSPGTPFVTTAEPHTRYITHPSSTQTSLVTGQPITTPHVCLPAGRAIHVFAYGPPATISPALRDATRGLITTIVNGHDIVPYLSLGVLHDMQAAALALKSDSSAARAELWKKILKGLMTEAAKISGFGSGSNSEEEQRTQEWAYALLKGLRASMVGEKLVPPGEVFVVEAEKDKMMRGGRKGKNVVLKYVRDVEKRFREVRLGKCMLVDHNPGRYERALEGLTAGVMGQD</sequence>
<dbReference type="PANTHER" id="PTHR45792">
    <property type="entry name" value="DIACYLGLYCEROL LIPASE HOMOLOG-RELATED"/>
    <property type="match status" value="1"/>
</dbReference>
<evidence type="ECO:0000256" key="13">
    <source>
        <dbReference type="ARBA" id="ARBA00024531"/>
    </source>
</evidence>
<gene>
    <name evidence="17" type="ORF">CTHT_0011450</name>
</gene>
<keyword evidence="3" id="KW-1003">Cell membrane</keyword>
<dbReference type="InterPro" id="IPR029058">
    <property type="entry name" value="AB_hydrolase_fold"/>
</dbReference>
<evidence type="ECO:0000313" key="17">
    <source>
        <dbReference type="EMBL" id="EGS22672.1"/>
    </source>
</evidence>
<dbReference type="RefSeq" id="XP_006691664.1">
    <property type="nucleotide sequence ID" value="XM_006691601.1"/>
</dbReference>
<feature type="region of interest" description="Disordered" evidence="15">
    <location>
        <begin position="464"/>
        <end position="489"/>
    </location>
</feature>
<dbReference type="Pfam" id="PF01764">
    <property type="entry name" value="Lipase_3"/>
    <property type="match status" value="1"/>
</dbReference>
<dbReference type="InterPro" id="IPR052214">
    <property type="entry name" value="DAG_Lipase-Related"/>
</dbReference>
<evidence type="ECO:0000256" key="15">
    <source>
        <dbReference type="SAM" id="MobiDB-lite"/>
    </source>
</evidence>
<evidence type="ECO:0000256" key="4">
    <source>
        <dbReference type="ARBA" id="ARBA00022553"/>
    </source>
</evidence>
<evidence type="ECO:0000259" key="16">
    <source>
        <dbReference type="Pfam" id="PF01764"/>
    </source>
</evidence>
<keyword evidence="11" id="KW-0443">Lipid metabolism</keyword>
<keyword evidence="7" id="KW-0378">Hydrolase</keyword>
<keyword evidence="4" id="KW-0597">Phosphoprotein</keyword>
<dbReference type="STRING" id="759272.G0S0W2"/>
<keyword evidence="18" id="KW-1185">Reference proteome</keyword>
<evidence type="ECO:0000313" key="18">
    <source>
        <dbReference type="Proteomes" id="UP000008066"/>
    </source>
</evidence>
<reference evidence="17 18" key="1">
    <citation type="journal article" date="2011" name="Cell">
        <title>Insight into structure and assembly of the nuclear pore complex by utilizing the genome of a eukaryotic thermophile.</title>
        <authorList>
            <person name="Amlacher S."/>
            <person name="Sarges P."/>
            <person name="Flemming D."/>
            <person name="van Noort V."/>
            <person name="Kunze R."/>
            <person name="Devos D.P."/>
            <person name="Arumugam M."/>
            <person name="Bork P."/>
            <person name="Hurt E."/>
        </authorList>
    </citation>
    <scope>NUCLEOTIDE SEQUENCE [LARGE SCALE GENOMIC DNA]</scope>
    <source>
        <strain evidence="18">DSM 1495 / CBS 144.50 / IMI 039719</strain>
    </source>
</reference>
<keyword evidence="5" id="KW-0812">Transmembrane</keyword>
<evidence type="ECO:0000256" key="6">
    <source>
        <dbReference type="ARBA" id="ARBA00022723"/>
    </source>
</evidence>
<dbReference type="CDD" id="cd00519">
    <property type="entry name" value="Lipase_3"/>
    <property type="match status" value="1"/>
</dbReference>
<evidence type="ECO:0000256" key="5">
    <source>
        <dbReference type="ARBA" id="ARBA00022692"/>
    </source>
</evidence>
<keyword evidence="9" id="KW-0442">Lipid degradation</keyword>
<dbReference type="eggNOG" id="KOG2088">
    <property type="taxonomic scope" value="Eukaryota"/>
</dbReference>
<dbReference type="OMA" id="SWKVHKG"/>
<keyword evidence="12" id="KW-0472">Membrane</keyword>
<evidence type="ECO:0000256" key="10">
    <source>
        <dbReference type="ARBA" id="ARBA00022989"/>
    </source>
</evidence>
<feature type="region of interest" description="Disordered" evidence="15">
    <location>
        <begin position="412"/>
        <end position="446"/>
    </location>
</feature>
<dbReference type="EC" id="3.1.1.116" evidence="14"/>
<evidence type="ECO:0000256" key="8">
    <source>
        <dbReference type="ARBA" id="ARBA00022837"/>
    </source>
</evidence>
<evidence type="ECO:0000256" key="3">
    <source>
        <dbReference type="ARBA" id="ARBA00022475"/>
    </source>
</evidence>
<dbReference type="OrthoDB" id="438440at2759"/>
<keyword evidence="6" id="KW-0479">Metal-binding</keyword>
<dbReference type="PANTHER" id="PTHR45792:SF7">
    <property type="entry name" value="PUTATIVE (AFU_ORTHOLOGUE AFUA_6G02710)-RELATED"/>
    <property type="match status" value="1"/>
</dbReference>
<evidence type="ECO:0000256" key="7">
    <source>
        <dbReference type="ARBA" id="ARBA00022801"/>
    </source>
</evidence>
<feature type="region of interest" description="Disordered" evidence="15">
    <location>
        <begin position="35"/>
        <end position="58"/>
    </location>
</feature>
<evidence type="ECO:0000256" key="14">
    <source>
        <dbReference type="ARBA" id="ARBA00026104"/>
    </source>
</evidence>
<dbReference type="GO" id="GO:0005886">
    <property type="term" value="C:plasma membrane"/>
    <property type="evidence" value="ECO:0007669"/>
    <property type="project" value="UniProtKB-SubCell"/>
</dbReference>
<comment type="cofactor">
    <cofactor evidence="1">
        <name>Ca(2+)</name>
        <dbReference type="ChEBI" id="CHEBI:29108"/>
    </cofactor>
</comment>
<dbReference type="InterPro" id="IPR002921">
    <property type="entry name" value="Fungal_lipase-type"/>
</dbReference>
<dbReference type="GeneID" id="18255183"/>